<gene>
    <name evidence="1" type="ORF">K4L44_00530</name>
</gene>
<keyword evidence="1" id="KW-0378">Hydrolase</keyword>
<name>A0AC61NFS1_9BACT</name>
<keyword evidence="1" id="KW-0540">Nuclease</keyword>
<sequence length="379" mass="44695">MAKRTITYQKPFWQNGWTSISRVILHCHSLVSKKEISLDIMRDVIIGLFFTERWNRVLFISIWIFISTTLFAQEGSPYALRIVSYNVENLFYPEDDPDIADDEFTINHYRRWGYSRYFRKISQISKAIVATFPYDYPDIVCLCEIENRQVLHDLIGSPLLRSANYSIVHRDGPDPRGIDVAFLVRKDKVYLDSISFVEIPFHEKYFREVVHVAVSWLGSRYHFWGLHLPSNYSGVKKSQQNRQRCMEYLCQQIAADRSNDCHFIMGDFNTEPTSSCIKYLVNQLGKKGEILNLICPNKKSPGTLRYHEFWFLYDMIYLWKKLPENVCVMEAKVCNFSFLMEQDSKYGGVKPKRFFIGYRCQEDGFSDHLPVSIELYFEH</sequence>
<dbReference type="Proteomes" id="UP000826212">
    <property type="component" value="Chromosome"/>
</dbReference>
<organism evidence="1 2">
    <name type="scientific">Halosquirtibacter laminarini</name>
    <dbReference type="NCBI Taxonomy" id="3374600"/>
    <lineage>
        <taxon>Bacteria</taxon>
        <taxon>Pseudomonadati</taxon>
        <taxon>Bacteroidota</taxon>
        <taxon>Bacteroidia</taxon>
        <taxon>Marinilabiliales</taxon>
        <taxon>Prolixibacteraceae</taxon>
        <taxon>Halosquirtibacter</taxon>
    </lineage>
</organism>
<keyword evidence="2" id="KW-1185">Reference proteome</keyword>
<proteinExistence type="predicted"/>
<protein>
    <submittedName>
        <fullName evidence="1">Endonuclease/exonuclease/phosphatase family protein</fullName>
    </submittedName>
</protein>
<reference evidence="1" key="1">
    <citation type="submission" date="2021-08" db="EMBL/GenBank/DDBJ databases">
        <title>Novel anaerobic bacterium isolated from sea squirt in East Sea, Republic of Korea.</title>
        <authorList>
            <person name="Nguyen T.H."/>
            <person name="Li Z."/>
            <person name="Lee Y.-J."/>
            <person name="Ko J."/>
            <person name="Kim S.-G."/>
        </authorList>
    </citation>
    <scope>NUCLEOTIDE SEQUENCE</scope>
    <source>
        <strain evidence="1">KCTC 25031</strain>
    </source>
</reference>
<accession>A0AC61NFS1</accession>
<dbReference type="EMBL" id="CP081303">
    <property type="protein sequence ID" value="QZE14408.1"/>
    <property type="molecule type" value="Genomic_DNA"/>
</dbReference>
<evidence type="ECO:0000313" key="1">
    <source>
        <dbReference type="EMBL" id="QZE14408.1"/>
    </source>
</evidence>
<keyword evidence="1" id="KW-0255">Endonuclease</keyword>
<evidence type="ECO:0000313" key="2">
    <source>
        <dbReference type="Proteomes" id="UP000826212"/>
    </source>
</evidence>